<dbReference type="FunFam" id="2.20.25.80:FF:000003">
    <property type="entry name" value="WRKY transcription factor 57"/>
    <property type="match status" value="1"/>
</dbReference>
<dbReference type="OrthoDB" id="1915472at2759"/>
<dbReference type="GO" id="GO:0043565">
    <property type="term" value="F:sequence-specific DNA binding"/>
    <property type="evidence" value="ECO:0007669"/>
    <property type="project" value="InterPro"/>
</dbReference>
<evidence type="ECO:0000313" key="7">
    <source>
        <dbReference type="EMBL" id="KAF8399992.1"/>
    </source>
</evidence>
<reference evidence="7 8" key="1">
    <citation type="submission" date="2020-04" db="EMBL/GenBank/DDBJ databases">
        <title>Plant Genome Project.</title>
        <authorList>
            <person name="Zhang R.-G."/>
        </authorList>
    </citation>
    <scope>NUCLEOTIDE SEQUENCE [LARGE SCALE GENOMIC DNA]</scope>
    <source>
        <strain evidence="7">YNK0</strain>
        <tissue evidence="7">Leaf</tissue>
    </source>
</reference>
<dbReference type="PROSITE" id="PS50811">
    <property type="entry name" value="WRKY"/>
    <property type="match status" value="1"/>
</dbReference>
<comment type="subcellular location">
    <subcellularLocation>
        <location evidence="1">Nucleus</location>
    </subcellularLocation>
</comment>
<evidence type="ECO:0000256" key="4">
    <source>
        <dbReference type="ARBA" id="ARBA00023163"/>
    </source>
</evidence>
<evidence type="ECO:0000256" key="5">
    <source>
        <dbReference type="ARBA" id="ARBA00023242"/>
    </source>
</evidence>
<dbReference type="InterPro" id="IPR036576">
    <property type="entry name" value="WRKY_dom_sf"/>
</dbReference>
<feature type="domain" description="WRKY" evidence="6">
    <location>
        <begin position="93"/>
        <end position="158"/>
    </location>
</feature>
<dbReference type="GO" id="GO:0003700">
    <property type="term" value="F:DNA-binding transcription factor activity"/>
    <property type="evidence" value="ECO:0007669"/>
    <property type="project" value="InterPro"/>
</dbReference>
<dbReference type="Gene3D" id="2.20.25.80">
    <property type="entry name" value="WRKY domain"/>
    <property type="match status" value="1"/>
</dbReference>
<dbReference type="EMBL" id="JABCRI010000010">
    <property type="protein sequence ID" value="KAF8399992.1"/>
    <property type="molecule type" value="Genomic_DNA"/>
</dbReference>
<protein>
    <recommendedName>
        <fullName evidence="6">WRKY domain-containing protein</fullName>
    </recommendedName>
</protein>
<comment type="caution">
    <text evidence="7">The sequence shown here is derived from an EMBL/GenBank/DDBJ whole genome shotgun (WGS) entry which is preliminary data.</text>
</comment>
<accession>A0A835DGL8</accession>
<dbReference type="SMART" id="SM00774">
    <property type="entry name" value="WRKY"/>
    <property type="match status" value="1"/>
</dbReference>
<keyword evidence="8" id="KW-1185">Reference proteome</keyword>
<organism evidence="7 8">
    <name type="scientific">Tetracentron sinense</name>
    <name type="common">Spur-leaf</name>
    <dbReference type="NCBI Taxonomy" id="13715"/>
    <lineage>
        <taxon>Eukaryota</taxon>
        <taxon>Viridiplantae</taxon>
        <taxon>Streptophyta</taxon>
        <taxon>Embryophyta</taxon>
        <taxon>Tracheophyta</taxon>
        <taxon>Spermatophyta</taxon>
        <taxon>Magnoliopsida</taxon>
        <taxon>Trochodendrales</taxon>
        <taxon>Trochodendraceae</taxon>
        <taxon>Tetracentron</taxon>
    </lineage>
</organism>
<dbReference type="OMA" id="QMQIYSA"/>
<gene>
    <name evidence="7" type="ORF">HHK36_015865</name>
</gene>
<evidence type="ECO:0000256" key="2">
    <source>
        <dbReference type="ARBA" id="ARBA00023015"/>
    </source>
</evidence>
<evidence type="ECO:0000259" key="6">
    <source>
        <dbReference type="PROSITE" id="PS50811"/>
    </source>
</evidence>
<dbReference type="Pfam" id="PF03106">
    <property type="entry name" value="WRKY"/>
    <property type="match status" value="1"/>
</dbReference>
<dbReference type="PANTHER" id="PTHR31221:SF83">
    <property type="entry name" value="WRKY TRANSCRIPTION FACTOR 75-RELATED"/>
    <property type="match status" value="1"/>
</dbReference>
<keyword evidence="3" id="KW-0238">DNA-binding</keyword>
<dbReference type="PANTHER" id="PTHR31221">
    <property type="entry name" value="WRKY TRANSCRIPTION FACTOR PROTEIN 1-RELATED"/>
    <property type="match status" value="1"/>
</dbReference>
<sequence>MENCHILFPCSSSASSASPFSSNMLNSNAYTDFHGNNPNGLLGLKSDIDVPRSDVKKISQSGSFGESESEVKSGKIKGEKKIKKPRFAFQTRSQVDILDDGYRWRKYGQKAVKNNKYPRSYYRCTHQGCIVKKQVQRLSKDEAIVVTTYEGIHTHPIEKSTDNFEHILSQMQIYSAF</sequence>
<evidence type="ECO:0000313" key="8">
    <source>
        <dbReference type="Proteomes" id="UP000655225"/>
    </source>
</evidence>
<keyword evidence="4" id="KW-0804">Transcription</keyword>
<evidence type="ECO:0000256" key="3">
    <source>
        <dbReference type="ARBA" id="ARBA00023125"/>
    </source>
</evidence>
<keyword evidence="2" id="KW-0805">Transcription regulation</keyword>
<dbReference type="AlphaFoldDB" id="A0A835DGL8"/>
<dbReference type="Proteomes" id="UP000655225">
    <property type="component" value="Unassembled WGS sequence"/>
</dbReference>
<dbReference type="GO" id="GO:0005634">
    <property type="term" value="C:nucleus"/>
    <property type="evidence" value="ECO:0007669"/>
    <property type="project" value="UniProtKB-SubCell"/>
</dbReference>
<proteinExistence type="predicted"/>
<evidence type="ECO:0000256" key="1">
    <source>
        <dbReference type="ARBA" id="ARBA00004123"/>
    </source>
</evidence>
<keyword evidence="5" id="KW-0539">Nucleus</keyword>
<dbReference type="SUPFAM" id="SSF118290">
    <property type="entry name" value="WRKY DNA-binding domain"/>
    <property type="match status" value="1"/>
</dbReference>
<dbReference type="InterPro" id="IPR003657">
    <property type="entry name" value="WRKY_dom"/>
</dbReference>
<name>A0A835DGL8_TETSI</name>
<dbReference type="InterPro" id="IPR044810">
    <property type="entry name" value="WRKY_plant"/>
</dbReference>